<dbReference type="InterPro" id="IPR043502">
    <property type="entry name" value="DNA/RNA_pol_sf"/>
</dbReference>
<dbReference type="OrthoDB" id="1737296at2759"/>
<feature type="domain" description="Integrase catalytic" evidence="3">
    <location>
        <begin position="521"/>
        <end position="684"/>
    </location>
</feature>
<keyword evidence="1" id="KW-0645">Protease</keyword>
<dbReference type="GO" id="GO:0004190">
    <property type="term" value="F:aspartic-type endopeptidase activity"/>
    <property type="evidence" value="ECO:0007669"/>
    <property type="project" value="UniProtKB-KW"/>
</dbReference>
<dbReference type="PROSITE" id="PS50994">
    <property type="entry name" value="INTEGRASE"/>
    <property type="match status" value="1"/>
</dbReference>
<dbReference type="Proteomes" id="UP000467841">
    <property type="component" value="Unassembled WGS sequence"/>
</dbReference>
<dbReference type="SUPFAM" id="SSF53098">
    <property type="entry name" value="Ribonuclease H-like"/>
    <property type="match status" value="1"/>
</dbReference>
<dbReference type="Pfam" id="PF07727">
    <property type="entry name" value="RVT_2"/>
    <property type="match status" value="1"/>
</dbReference>
<dbReference type="InterPro" id="IPR001584">
    <property type="entry name" value="Integrase_cat-core"/>
</dbReference>
<dbReference type="GO" id="GO:0015074">
    <property type="term" value="P:DNA integration"/>
    <property type="evidence" value="ECO:0007669"/>
    <property type="project" value="InterPro"/>
</dbReference>
<feature type="compositionally biased region" description="Low complexity" evidence="2">
    <location>
        <begin position="240"/>
        <end position="267"/>
    </location>
</feature>
<protein>
    <recommendedName>
        <fullName evidence="3">Integrase catalytic domain-containing protein</fullName>
    </recommendedName>
</protein>
<dbReference type="InterPro" id="IPR054722">
    <property type="entry name" value="PolX-like_BBD"/>
</dbReference>
<keyword evidence="1" id="KW-0064">Aspartyl protease</keyword>
<reference evidence="4" key="1">
    <citation type="submission" date="2020-01" db="EMBL/GenBank/DDBJ databases">
        <authorList>
            <person name="Mishra B."/>
        </authorList>
    </citation>
    <scope>NUCLEOTIDE SEQUENCE [LARGE SCALE GENOMIC DNA]</scope>
</reference>
<dbReference type="Pfam" id="PF13976">
    <property type="entry name" value="gag_pre-integrs"/>
    <property type="match status" value="1"/>
</dbReference>
<gene>
    <name evidence="4" type="ORF">MERR_LOCUS6661</name>
</gene>
<comment type="caution">
    <text evidence="4">The sequence shown here is derived from an EMBL/GenBank/DDBJ whole genome shotgun (WGS) entry which is preliminary data.</text>
</comment>
<dbReference type="SUPFAM" id="SSF56672">
    <property type="entry name" value="DNA/RNA polymerases"/>
    <property type="match status" value="1"/>
</dbReference>
<dbReference type="InterPro" id="IPR012337">
    <property type="entry name" value="RNaseH-like_sf"/>
</dbReference>
<feature type="compositionally biased region" description="Low complexity" evidence="2">
    <location>
        <begin position="781"/>
        <end position="800"/>
    </location>
</feature>
<dbReference type="EMBL" id="CACVBM020000444">
    <property type="protein sequence ID" value="CAA7019426.1"/>
    <property type="molecule type" value="Genomic_DNA"/>
</dbReference>
<name>A0A6D2I1Y1_9BRAS</name>
<feature type="compositionally biased region" description="Polar residues" evidence="2">
    <location>
        <begin position="801"/>
        <end position="840"/>
    </location>
</feature>
<keyword evidence="1" id="KW-0378">Hydrolase</keyword>
<evidence type="ECO:0000313" key="4">
    <source>
        <dbReference type="EMBL" id="CAA7019426.1"/>
    </source>
</evidence>
<evidence type="ECO:0000259" key="3">
    <source>
        <dbReference type="PROSITE" id="PS50994"/>
    </source>
</evidence>
<feature type="region of interest" description="Disordered" evidence="2">
    <location>
        <begin position="764"/>
        <end position="889"/>
    </location>
</feature>
<feature type="region of interest" description="Disordered" evidence="2">
    <location>
        <begin position="229"/>
        <end position="277"/>
    </location>
</feature>
<dbReference type="PANTHER" id="PTHR11439">
    <property type="entry name" value="GAG-POL-RELATED RETROTRANSPOSON"/>
    <property type="match status" value="1"/>
</dbReference>
<dbReference type="Gene3D" id="3.30.420.10">
    <property type="entry name" value="Ribonuclease H-like superfamily/Ribonuclease H"/>
    <property type="match status" value="1"/>
</dbReference>
<dbReference type="GO" id="GO:0003676">
    <property type="term" value="F:nucleic acid binding"/>
    <property type="evidence" value="ECO:0007669"/>
    <property type="project" value="InterPro"/>
</dbReference>
<evidence type="ECO:0000313" key="5">
    <source>
        <dbReference type="Proteomes" id="UP000467841"/>
    </source>
</evidence>
<dbReference type="InterPro" id="IPR036397">
    <property type="entry name" value="RNaseH_sf"/>
</dbReference>
<dbReference type="Pfam" id="PF22936">
    <property type="entry name" value="Pol_BBD"/>
    <property type="match status" value="1"/>
</dbReference>
<dbReference type="Pfam" id="PF00665">
    <property type="entry name" value="rve"/>
    <property type="match status" value="1"/>
</dbReference>
<organism evidence="4 5">
    <name type="scientific">Microthlaspi erraticum</name>
    <dbReference type="NCBI Taxonomy" id="1685480"/>
    <lineage>
        <taxon>Eukaryota</taxon>
        <taxon>Viridiplantae</taxon>
        <taxon>Streptophyta</taxon>
        <taxon>Embryophyta</taxon>
        <taxon>Tracheophyta</taxon>
        <taxon>Spermatophyta</taxon>
        <taxon>Magnoliopsida</taxon>
        <taxon>eudicotyledons</taxon>
        <taxon>Gunneridae</taxon>
        <taxon>Pentapetalae</taxon>
        <taxon>rosids</taxon>
        <taxon>malvids</taxon>
        <taxon>Brassicales</taxon>
        <taxon>Brassicaceae</taxon>
        <taxon>Coluteocarpeae</taxon>
        <taxon>Microthlaspi</taxon>
    </lineage>
</organism>
<dbReference type="PANTHER" id="PTHR11439:SF489">
    <property type="entry name" value="RNA-DIRECTED DNA POLYMERASE"/>
    <property type="match status" value="1"/>
</dbReference>
<dbReference type="InterPro" id="IPR025724">
    <property type="entry name" value="GAG-pre-integrase_dom"/>
</dbReference>
<accession>A0A6D2I1Y1</accession>
<evidence type="ECO:0000256" key="2">
    <source>
        <dbReference type="SAM" id="MobiDB-lite"/>
    </source>
</evidence>
<evidence type="ECO:0000256" key="1">
    <source>
        <dbReference type="ARBA" id="ARBA00022750"/>
    </source>
</evidence>
<keyword evidence="5" id="KW-1185">Reference proteome</keyword>
<feature type="compositionally biased region" description="Polar residues" evidence="2">
    <location>
        <begin position="874"/>
        <end position="888"/>
    </location>
</feature>
<sequence length="1416" mass="157960">MSTSENVSSAPGADTISLNTNTLLHINLSSVSKLTSTNYLMWSLQVHALLDGYALSVHLDESSPVPTMTVVANDVTTVNPLYTAWNRQDRLIYGALLGAISTALQPLVSRAKSAAEIWTTLASTYAKPSRGHIRQVKTQLKNWTKGNKTIDDYLQGLTTRFDQLAILGKPMEHEDQVELVLEGLPDEYKSVIDQIEGKDTAPTLTEIHERLLNHEGKLLSASSTTISPHFPITANNAHQRNSGNNNYNRNSNNNNRNYNNRNNTNDSNRSDSRTPRPYLGKCQLCNAQGHSARRCPRLSPSLGLLNPPPNTAVRPWQPRANLALGSPYDPNQWLLDSGATHHMTSDLQNLSLHQPYYGSDDVIVADGSTLPITHTGSTTLPSSIRDLKLHKILCVPDIHRNLISVYRLCNTNQVSVEFFPASFQVKDLSTGVPLLQGKTKNELYEWPVSQSQAAAFSTATNSRASASLWHYRLGHPSSSILDNVISTFSLPVSASSQKLLSCSNCLINKSHKLPFSENTIVSTHPLHYLYSDVWTSPILSIDNYKYYLVIVDHYTRYTWLYPLKQKSDVKQTFVTFKALVENKFHQRIGTLFSDNGGEFIALRDFLATHGITHLTSPPHTPEHNGVSERKHRHVVETGLTLLSTAAVPLEYWPFAFATAVYLINRLPTPVLSHQSPFFKLFQVAPNYDKLKAFGCLCFPWLKPYTHHKLENRSQPCIFLGYSLTQSAYYCLHVPTGRIYTSRHVRFDEARFPFPKMVSLNFRANDLHSPQPSSPLAPSPHPQVSSPCVSSSSPPSHNSEPTAPSQNGPNTQAQNNLSPPEPTALSQNESSPTIQPPSSEHTSTAPSSPDSTSVNSQITQPHEPEIHVPDEPPQNLHQMQTRSKNNISKPKQKFNLLVAAGPNRSSEPRTIAQAMKDARWRASASDEYNAQMRNHSWDLVPPHPSQNVIGNRWVFKTKFLPTGVLNKYKSRLVAKGFHQQYGIDYAETFSPVIKTTTIRTILDVAVARSWPIKQLDVNNAFLQGELEEEVYMSQPQGFVDKDRPDYVCRLRKPIYGLKQAPRVWYMSLKQHLLTTGFTNSLADASLFIKHCGNTLTYVLVYVDDILVTGNNQQDIQLVLNAFADRFSIKDPSDLFYFLGIEATRTKAGLHLMQHKYIVDLLAKHNMLDAKPVATPLPVHPKLTIHTGTPLSDPSPYRSVVGSLQYLAFTRPDISYAVNRLSQFMHKPTTEHWQAAKCVLRYLAGTPTHGVFLSASSPLTLHAFSDADWAGDRDDYVSTNAHVVYLSSNPISWSSKKQCGVARSSTEAEYRSVANTASEVRWLCSLLSEIGVTLPTAPVIYCDNIGATYLCANPVFHSRMKHIALDYHFLRNQIQAGMLRVSHVSTHDQLADALTKPLPRPQFHRACSKIGVIKVPPS</sequence>
<dbReference type="InterPro" id="IPR013103">
    <property type="entry name" value="RVT_2"/>
</dbReference>
<proteinExistence type="predicted"/>
<feature type="compositionally biased region" description="Pro residues" evidence="2">
    <location>
        <begin position="771"/>
        <end position="780"/>
    </location>
</feature>
<dbReference type="InterPro" id="IPR057670">
    <property type="entry name" value="SH3_retrovirus"/>
</dbReference>
<dbReference type="Pfam" id="PF25597">
    <property type="entry name" value="SH3_retrovirus"/>
    <property type="match status" value="1"/>
</dbReference>
<feature type="compositionally biased region" description="Polar residues" evidence="2">
    <location>
        <begin position="229"/>
        <end position="239"/>
    </location>
</feature>
<feature type="compositionally biased region" description="Low complexity" evidence="2">
    <location>
        <begin position="841"/>
        <end position="852"/>
    </location>
</feature>
<dbReference type="Pfam" id="PF14223">
    <property type="entry name" value="Retrotran_gag_2"/>
    <property type="match status" value="1"/>
</dbReference>
<dbReference type="CDD" id="cd09272">
    <property type="entry name" value="RNase_HI_RT_Ty1"/>
    <property type="match status" value="1"/>
</dbReference>